<feature type="transmembrane region" description="Helical" evidence="1">
    <location>
        <begin position="20"/>
        <end position="40"/>
    </location>
</feature>
<gene>
    <name evidence="2" type="ORF">B5F14_02100</name>
</gene>
<organism evidence="2 3">
    <name type="scientific">Faecalitalea cylindroides</name>
    <dbReference type="NCBI Taxonomy" id="39483"/>
    <lineage>
        <taxon>Bacteria</taxon>
        <taxon>Bacillati</taxon>
        <taxon>Bacillota</taxon>
        <taxon>Erysipelotrichia</taxon>
        <taxon>Erysipelotrichales</taxon>
        <taxon>Erysipelotrichaceae</taxon>
        <taxon>Faecalitalea</taxon>
    </lineage>
</organism>
<evidence type="ECO:0008006" key="4">
    <source>
        <dbReference type="Google" id="ProtNLM"/>
    </source>
</evidence>
<dbReference type="InterPro" id="IPR046664">
    <property type="entry name" value="DUF6773"/>
</dbReference>
<feature type="transmembrane region" description="Helical" evidence="1">
    <location>
        <begin position="46"/>
        <end position="69"/>
    </location>
</feature>
<accession>A0A1Y4LYV3</accession>
<feature type="transmembrane region" description="Helical" evidence="1">
    <location>
        <begin position="106"/>
        <end position="125"/>
    </location>
</feature>
<protein>
    <recommendedName>
        <fullName evidence="4">DUF3278 domain-containing protein</fullName>
    </recommendedName>
</protein>
<proteinExistence type="predicted"/>
<dbReference type="RefSeq" id="WP_087158205.1">
    <property type="nucleotide sequence ID" value="NZ_NFKM01000002.1"/>
</dbReference>
<keyword evidence="3" id="KW-1185">Reference proteome</keyword>
<keyword evidence="1" id="KW-0472">Membrane</keyword>
<dbReference type="AlphaFoldDB" id="A0A1Y4LYV3"/>
<keyword evidence="1" id="KW-1133">Transmembrane helix</keyword>
<dbReference type="Pfam" id="PF20563">
    <property type="entry name" value="DUF6773"/>
    <property type="match status" value="1"/>
</dbReference>
<comment type="caution">
    <text evidence="2">The sequence shown here is derived from an EMBL/GenBank/DDBJ whole genome shotgun (WGS) entry which is preliminary data.</text>
</comment>
<reference evidence="3" key="1">
    <citation type="submission" date="2017-04" db="EMBL/GenBank/DDBJ databases">
        <title>Function of individual gut microbiota members based on whole genome sequencing of pure cultures obtained from chicken caecum.</title>
        <authorList>
            <person name="Medvecky M."/>
            <person name="Cejkova D."/>
            <person name="Polansky O."/>
            <person name="Karasova D."/>
            <person name="Kubasova T."/>
            <person name="Cizek A."/>
            <person name="Rychlik I."/>
        </authorList>
    </citation>
    <scope>NUCLEOTIDE SEQUENCE [LARGE SCALE GENOMIC DNA]</scope>
    <source>
        <strain evidence="3">An178</strain>
    </source>
</reference>
<evidence type="ECO:0000256" key="1">
    <source>
        <dbReference type="SAM" id="Phobius"/>
    </source>
</evidence>
<evidence type="ECO:0000313" key="3">
    <source>
        <dbReference type="Proteomes" id="UP000195447"/>
    </source>
</evidence>
<sequence>MKKLDEMKRLKLLKIEEKGFYLMFYGLVFVIVVQAFLNDFKDIQEVILPMVLLVIVSIYFIIVCFKEGIWSYQDVNQKKSIVVSILVGIVGAFIFGYKLYLLNRLHVGYLLMIFLIVTILMYLILTGVNRIYAKRIDHLEDGDEE</sequence>
<feature type="transmembrane region" description="Helical" evidence="1">
    <location>
        <begin position="81"/>
        <end position="100"/>
    </location>
</feature>
<name>A0A1Y4LYV3_9FIRM</name>
<dbReference type="Proteomes" id="UP000195447">
    <property type="component" value="Unassembled WGS sequence"/>
</dbReference>
<dbReference type="EMBL" id="NFKM01000002">
    <property type="protein sequence ID" value="OUP61773.1"/>
    <property type="molecule type" value="Genomic_DNA"/>
</dbReference>
<keyword evidence="1" id="KW-0812">Transmembrane</keyword>
<evidence type="ECO:0000313" key="2">
    <source>
        <dbReference type="EMBL" id="OUP61773.1"/>
    </source>
</evidence>